<accession>A0A6B0T2P8</accession>
<dbReference type="Proteomes" id="UP000437065">
    <property type="component" value="Unassembled WGS sequence"/>
</dbReference>
<evidence type="ECO:0000313" key="3">
    <source>
        <dbReference type="Proteomes" id="UP000437065"/>
    </source>
</evidence>
<comment type="caution">
    <text evidence="2">The sequence shown here is derived from an EMBL/GenBank/DDBJ whole genome shotgun (WGS) entry which is preliminary data.</text>
</comment>
<name>A0A6B0T2P8_9EURY</name>
<reference evidence="2 3" key="1">
    <citation type="submission" date="2019-12" db="EMBL/GenBank/DDBJ databases">
        <title>Isolation and characterization of three novel carbon monoxide-oxidizing members of Halobacteria from salione crusts and soils.</title>
        <authorList>
            <person name="Myers M.R."/>
            <person name="King G.M."/>
        </authorList>
    </citation>
    <scope>NUCLEOTIDE SEQUENCE [LARGE SCALE GENOMIC DNA]</scope>
    <source>
        <strain evidence="2 3">WSA2</strain>
    </source>
</reference>
<dbReference type="SUPFAM" id="SSF54909">
    <property type="entry name" value="Dimeric alpha+beta barrel"/>
    <property type="match status" value="1"/>
</dbReference>
<dbReference type="EMBL" id="WUUS01000012">
    <property type="protein sequence ID" value="MXR43053.1"/>
    <property type="molecule type" value="Genomic_DNA"/>
</dbReference>
<dbReference type="AlphaFoldDB" id="A0A6B0T2P8"/>
<organism evidence="2 3">
    <name type="scientific">Halobaculum saliterrae</name>
    <dbReference type="NCBI Taxonomy" id="2073113"/>
    <lineage>
        <taxon>Archaea</taxon>
        <taxon>Methanobacteriati</taxon>
        <taxon>Methanobacteriota</taxon>
        <taxon>Stenosarchaea group</taxon>
        <taxon>Halobacteria</taxon>
        <taxon>Halobacteriales</taxon>
        <taxon>Haloferacaceae</taxon>
        <taxon>Halobaculum</taxon>
    </lineage>
</organism>
<dbReference type="PROSITE" id="PS51257">
    <property type="entry name" value="PROKAR_LIPOPROTEIN"/>
    <property type="match status" value="1"/>
</dbReference>
<dbReference type="InterPro" id="IPR011008">
    <property type="entry name" value="Dimeric_a/b-barrel"/>
</dbReference>
<evidence type="ECO:0000313" key="2">
    <source>
        <dbReference type="EMBL" id="MXR43053.1"/>
    </source>
</evidence>
<proteinExistence type="predicted"/>
<dbReference type="Pfam" id="PF24152">
    <property type="entry name" value="DUF7405"/>
    <property type="match status" value="1"/>
</dbReference>
<dbReference type="PROSITE" id="PS51318">
    <property type="entry name" value="TAT"/>
    <property type="match status" value="1"/>
</dbReference>
<protein>
    <submittedName>
        <fullName evidence="2">Tat pathway signal protein</fullName>
    </submittedName>
</protein>
<feature type="region of interest" description="Disordered" evidence="1">
    <location>
        <begin position="413"/>
        <end position="435"/>
    </location>
</feature>
<sequence length="435" mass="47629">MTDERGIPRREFLKSAVAIGGAAAFSACLGREGVDVPTGPDDLSSYPQRQHAWNEALPRDDHGNVVAPNHRVLLYLDYQRDGQPSEDDREEVEAALRGIEHAYERSGDGLLLTVSYSPAYFGRFDESLPEGVDLPDPEALAPFEDPEFDTPDAVVHLASNTAQVVLGAEEALKGNKSTLNGVDQPDATLTDVVTIADRRTGFIGDGLPAEKADEAEGVPADKVPEDAPLFMGFKSGFKKNQASEDRVTIQSGPFAGGTTQHISKLDLNLNQWYNQDDRWQREAKMFCPYHAENDVIEGAGDNLGTSSKIDDCEPTDETAREMGVVGHSQKSARARDDDDSPLILRRDFDSTDDGTASLHFLALQRRITDFVDTREVMNGTDVTEQSAVGQRNNNGILQYIRTERRGNFLVPPRSLRALPPAQPAADAQEVTYESS</sequence>
<evidence type="ECO:0000256" key="1">
    <source>
        <dbReference type="SAM" id="MobiDB-lite"/>
    </source>
</evidence>
<dbReference type="InterPro" id="IPR055828">
    <property type="entry name" value="DUF7405"/>
</dbReference>
<keyword evidence="3" id="KW-1185">Reference proteome</keyword>
<gene>
    <name evidence="2" type="ORF">GRX01_17115</name>
</gene>
<dbReference type="InterPro" id="IPR006311">
    <property type="entry name" value="TAT_signal"/>
</dbReference>
<dbReference type="OrthoDB" id="212084at2157"/>
<dbReference type="RefSeq" id="WP_159670528.1">
    <property type="nucleotide sequence ID" value="NZ_WUUS01000012.1"/>
</dbReference>
<feature type="compositionally biased region" description="Low complexity" evidence="1">
    <location>
        <begin position="413"/>
        <end position="428"/>
    </location>
</feature>